<keyword evidence="2" id="KW-0732">Signal</keyword>
<organism evidence="3 4">
    <name type="scientific">Panicum virgatum</name>
    <name type="common">Blackwell switchgrass</name>
    <dbReference type="NCBI Taxonomy" id="38727"/>
    <lineage>
        <taxon>Eukaryota</taxon>
        <taxon>Viridiplantae</taxon>
        <taxon>Streptophyta</taxon>
        <taxon>Embryophyta</taxon>
        <taxon>Tracheophyta</taxon>
        <taxon>Spermatophyta</taxon>
        <taxon>Magnoliopsida</taxon>
        <taxon>Liliopsida</taxon>
        <taxon>Poales</taxon>
        <taxon>Poaceae</taxon>
        <taxon>PACMAD clade</taxon>
        <taxon>Panicoideae</taxon>
        <taxon>Panicodae</taxon>
        <taxon>Paniceae</taxon>
        <taxon>Panicinae</taxon>
        <taxon>Panicum</taxon>
        <taxon>Panicum sect. Hiantes</taxon>
    </lineage>
</organism>
<reference evidence="3" key="1">
    <citation type="submission" date="2020-05" db="EMBL/GenBank/DDBJ databases">
        <title>WGS assembly of Panicum virgatum.</title>
        <authorList>
            <person name="Lovell J.T."/>
            <person name="Jenkins J."/>
            <person name="Shu S."/>
            <person name="Juenger T.E."/>
            <person name="Schmutz J."/>
        </authorList>
    </citation>
    <scope>NUCLEOTIDE SEQUENCE</scope>
    <source>
        <strain evidence="3">AP13</strain>
    </source>
</reference>
<name>A0A8T0SHA8_PANVG</name>
<dbReference type="Proteomes" id="UP000823388">
    <property type="component" value="Chromosome 5K"/>
</dbReference>
<feature type="chain" id="PRO_5035797503" evidence="2">
    <location>
        <begin position="30"/>
        <end position="204"/>
    </location>
</feature>
<protein>
    <submittedName>
        <fullName evidence="3">Uncharacterized protein</fullName>
    </submittedName>
</protein>
<dbReference type="PANTHER" id="PTHR36312">
    <property type="entry name" value="THIONIN-LIKE PROTEIN 1"/>
    <property type="match status" value="1"/>
</dbReference>
<dbReference type="InterPro" id="IPR038975">
    <property type="entry name" value="THNL"/>
</dbReference>
<evidence type="ECO:0000256" key="2">
    <source>
        <dbReference type="SAM" id="SignalP"/>
    </source>
</evidence>
<feature type="signal peptide" evidence="2">
    <location>
        <begin position="1"/>
        <end position="29"/>
    </location>
</feature>
<evidence type="ECO:0000313" key="4">
    <source>
        <dbReference type="Proteomes" id="UP000823388"/>
    </source>
</evidence>
<keyword evidence="4" id="KW-1185">Reference proteome</keyword>
<proteinExistence type="predicted"/>
<accession>A0A8T0SHA8</accession>
<evidence type="ECO:0000256" key="1">
    <source>
        <dbReference type="SAM" id="MobiDB-lite"/>
    </source>
</evidence>
<dbReference type="OrthoDB" id="688747at2759"/>
<feature type="region of interest" description="Disordered" evidence="1">
    <location>
        <begin position="158"/>
        <end position="204"/>
    </location>
</feature>
<comment type="caution">
    <text evidence="3">The sequence shown here is derived from an EMBL/GenBank/DDBJ whole genome shotgun (WGS) entry which is preliminary data.</text>
</comment>
<dbReference type="AlphaFoldDB" id="A0A8T0SHA8"/>
<gene>
    <name evidence="3" type="ORF">PVAP13_5KG396400</name>
</gene>
<evidence type="ECO:0000313" key="3">
    <source>
        <dbReference type="EMBL" id="KAG2598782.1"/>
    </source>
</evidence>
<dbReference type="EMBL" id="CM029045">
    <property type="protein sequence ID" value="KAG2598782.1"/>
    <property type="molecule type" value="Genomic_DNA"/>
</dbReference>
<sequence length="204" mass="20458">MAASGCLAVAAAAVAAVLAAAALPPLAAGAYADCYDFCFKDCISKDKSMRDYCSYACDKTCAPDGRAPRRPAEAAAAGGGLAIACQIDCVRGSCHGDRAGGKDTVACYGQCYDRCNTGGLPRPLRAGAGGGVRPAALPGSPFHEKQDGVVTAAALPGGEKQDGVVPADALPGSPFHEKQQDAVGPAALPDPDDVSHQAWGTVLP</sequence>
<dbReference type="PANTHER" id="PTHR36312:SF1">
    <property type="entry name" value="OS01G0594500 PROTEIN"/>
    <property type="match status" value="1"/>
</dbReference>